<dbReference type="Proteomes" id="UP000800235">
    <property type="component" value="Unassembled WGS sequence"/>
</dbReference>
<dbReference type="Pfam" id="PF13230">
    <property type="entry name" value="GATase_4"/>
    <property type="match status" value="1"/>
</dbReference>
<dbReference type="InterPro" id="IPR026869">
    <property type="entry name" value="EgtC-like"/>
</dbReference>
<evidence type="ECO:0000313" key="3">
    <source>
        <dbReference type="EMBL" id="KAF2433375.1"/>
    </source>
</evidence>
<evidence type="ECO:0000259" key="2">
    <source>
        <dbReference type="PROSITE" id="PS51278"/>
    </source>
</evidence>
<dbReference type="InterPro" id="IPR017932">
    <property type="entry name" value="GATase_2_dom"/>
</dbReference>
<accession>A0A9P4NW31</accession>
<dbReference type="Gene3D" id="3.60.20.10">
    <property type="entry name" value="Glutamine Phosphoribosylpyrophosphate, subunit 1, domain 1"/>
    <property type="match status" value="1"/>
</dbReference>
<keyword evidence="1" id="KW-0315">Glutamine amidotransferase</keyword>
<dbReference type="PROSITE" id="PS51278">
    <property type="entry name" value="GATASE_TYPE_2"/>
    <property type="match status" value="1"/>
</dbReference>
<dbReference type="GO" id="GO:0005737">
    <property type="term" value="C:cytoplasm"/>
    <property type="evidence" value="ECO:0007669"/>
    <property type="project" value="TreeGrafter"/>
</dbReference>
<sequence>MKNVSINMWFVYISGTEECLLEDVLITPKHGLAHQVHDHYLPKLLHYDAENITSEQEIATRNKLFNIDGFGITWYTKAQNDFVKKSFGLRPAIYKSISPPLSDFNFRSICANTATDVVFAHIRATSGSAVTPTNNHPFTFGRYSFMHNGYISDFLSIRRQICSLLDQDAYSNVLGSTDSEHLGALFMTYLTEGRGRASWDETYPATKTKEALERAVAKVIELQQIHLGDKRQPNDLNLATTDGQQLLCIRFRNHATEQPPSLYYSTTAGVTLNRKYPDCADGEDENLGVCRRTDQHGAHLIVASEPTTYKDEEWNLITKNSCITFSKGGELKVEKLAYQKGWDATND</sequence>
<dbReference type="PANTHER" id="PTHR43187">
    <property type="entry name" value="GLUTAMINE AMIDOTRANSFERASE DUG3-RELATED"/>
    <property type="match status" value="1"/>
</dbReference>
<dbReference type="InterPro" id="IPR029055">
    <property type="entry name" value="Ntn_hydrolases_N"/>
</dbReference>
<evidence type="ECO:0000256" key="1">
    <source>
        <dbReference type="ARBA" id="ARBA00022962"/>
    </source>
</evidence>
<comment type="caution">
    <text evidence="3">The sequence shown here is derived from an EMBL/GenBank/DDBJ whole genome shotgun (WGS) entry which is preliminary data.</text>
</comment>
<protein>
    <submittedName>
        <fullName evidence="3">N-terminal nucleophile aminohydrolase</fullName>
    </submittedName>
</protein>
<dbReference type="PANTHER" id="PTHR43187:SF1">
    <property type="entry name" value="GLUTAMINE AMIDOTRANSFERASE DUG3-RELATED"/>
    <property type="match status" value="1"/>
</dbReference>
<evidence type="ECO:0000313" key="4">
    <source>
        <dbReference type="Proteomes" id="UP000800235"/>
    </source>
</evidence>
<name>A0A9P4NW31_9PEZI</name>
<dbReference type="OrthoDB" id="444432at2759"/>
<dbReference type="EMBL" id="MU007021">
    <property type="protein sequence ID" value="KAF2433375.1"/>
    <property type="molecule type" value="Genomic_DNA"/>
</dbReference>
<reference evidence="3" key="1">
    <citation type="journal article" date="2020" name="Stud. Mycol.">
        <title>101 Dothideomycetes genomes: a test case for predicting lifestyles and emergence of pathogens.</title>
        <authorList>
            <person name="Haridas S."/>
            <person name="Albert R."/>
            <person name="Binder M."/>
            <person name="Bloem J."/>
            <person name="Labutti K."/>
            <person name="Salamov A."/>
            <person name="Andreopoulos B."/>
            <person name="Baker S."/>
            <person name="Barry K."/>
            <person name="Bills G."/>
            <person name="Bluhm B."/>
            <person name="Cannon C."/>
            <person name="Castanera R."/>
            <person name="Culley D."/>
            <person name="Daum C."/>
            <person name="Ezra D."/>
            <person name="Gonzalez J."/>
            <person name="Henrissat B."/>
            <person name="Kuo A."/>
            <person name="Liang C."/>
            <person name="Lipzen A."/>
            <person name="Lutzoni F."/>
            <person name="Magnuson J."/>
            <person name="Mondo S."/>
            <person name="Nolan M."/>
            <person name="Ohm R."/>
            <person name="Pangilinan J."/>
            <person name="Park H.-J."/>
            <person name="Ramirez L."/>
            <person name="Alfaro M."/>
            <person name="Sun H."/>
            <person name="Tritt A."/>
            <person name="Yoshinaga Y."/>
            <person name="Zwiers L.-H."/>
            <person name="Turgeon B."/>
            <person name="Goodwin S."/>
            <person name="Spatafora J."/>
            <person name="Crous P."/>
            <person name="Grigoriev I."/>
        </authorList>
    </citation>
    <scope>NUCLEOTIDE SEQUENCE</scope>
    <source>
        <strain evidence="3">CBS 130266</strain>
    </source>
</reference>
<proteinExistence type="predicted"/>
<dbReference type="AlphaFoldDB" id="A0A9P4NW31"/>
<feature type="domain" description="Glutamine amidotransferase type-2" evidence="2">
    <location>
        <begin position="19"/>
        <end position="347"/>
    </location>
</feature>
<dbReference type="SUPFAM" id="SSF56235">
    <property type="entry name" value="N-terminal nucleophile aminohydrolases (Ntn hydrolases)"/>
    <property type="match status" value="1"/>
</dbReference>
<dbReference type="GO" id="GO:0006751">
    <property type="term" value="P:glutathione catabolic process"/>
    <property type="evidence" value="ECO:0007669"/>
    <property type="project" value="TreeGrafter"/>
</dbReference>
<dbReference type="InterPro" id="IPR052373">
    <property type="entry name" value="Gamma-glu_amide_hydrolase"/>
</dbReference>
<keyword evidence="4" id="KW-1185">Reference proteome</keyword>
<gene>
    <name evidence="3" type="ORF">EJ08DRAFT_694656</name>
</gene>
<dbReference type="GO" id="GO:0061672">
    <property type="term" value="C:glutathione hydrolase complex"/>
    <property type="evidence" value="ECO:0007669"/>
    <property type="project" value="TreeGrafter"/>
</dbReference>
<dbReference type="CDD" id="cd01908">
    <property type="entry name" value="YafJ"/>
    <property type="match status" value="1"/>
</dbReference>
<organism evidence="3 4">
    <name type="scientific">Tothia fuscella</name>
    <dbReference type="NCBI Taxonomy" id="1048955"/>
    <lineage>
        <taxon>Eukaryota</taxon>
        <taxon>Fungi</taxon>
        <taxon>Dikarya</taxon>
        <taxon>Ascomycota</taxon>
        <taxon>Pezizomycotina</taxon>
        <taxon>Dothideomycetes</taxon>
        <taxon>Pleosporomycetidae</taxon>
        <taxon>Venturiales</taxon>
        <taxon>Cylindrosympodiaceae</taxon>
        <taxon>Tothia</taxon>
    </lineage>
</organism>
<dbReference type="GO" id="GO:0008242">
    <property type="term" value="F:omega peptidase activity"/>
    <property type="evidence" value="ECO:0007669"/>
    <property type="project" value="TreeGrafter"/>
</dbReference>